<evidence type="ECO:0000256" key="1">
    <source>
        <dbReference type="ARBA" id="ARBA00004173"/>
    </source>
</evidence>
<gene>
    <name evidence="6" type="ORF">CONPUDRAFT_97547</name>
</gene>
<dbReference type="Gene3D" id="3.30.2180.10">
    <property type="entry name" value="ATP12-like"/>
    <property type="match status" value="1"/>
</dbReference>
<keyword evidence="4" id="KW-0496">Mitochondrion</keyword>
<accession>A0A5M3N0P8</accession>
<dbReference type="Gene3D" id="1.10.3580.10">
    <property type="entry name" value="ATP12 ATPase"/>
    <property type="match status" value="1"/>
</dbReference>
<evidence type="ECO:0000256" key="4">
    <source>
        <dbReference type="ARBA" id="ARBA00023128"/>
    </source>
</evidence>
<dbReference type="InterPro" id="IPR042272">
    <property type="entry name" value="ATP12_ATP_synth-F1-assembly_N"/>
</dbReference>
<dbReference type="Pfam" id="PF07542">
    <property type="entry name" value="ATP12"/>
    <property type="match status" value="1"/>
</dbReference>
<protein>
    <submittedName>
        <fullName evidence="6">ATP12-domain-containing protein</fullName>
    </submittedName>
</protein>
<dbReference type="EMBL" id="JH711574">
    <property type="protein sequence ID" value="EIW84993.1"/>
    <property type="molecule type" value="Genomic_DNA"/>
</dbReference>
<evidence type="ECO:0000256" key="2">
    <source>
        <dbReference type="ARBA" id="ARBA00008231"/>
    </source>
</evidence>
<keyword evidence="7" id="KW-1185">Reference proteome</keyword>
<dbReference type="PANTHER" id="PTHR21013:SF10">
    <property type="entry name" value="ATP SYNTHASE MITOCHONDRIAL F1 COMPLEX ASSEMBLY FACTOR 2"/>
    <property type="match status" value="1"/>
</dbReference>
<dbReference type="RefSeq" id="XP_007764635.1">
    <property type="nucleotide sequence ID" value="XM_007766445.1"/>
</dbReference>
<keyword evidence="3" id="KW-0809">Transit peptide</keyword>
<name>A0A5M3N0P8_CONPW</name>
<comment type="similarity">
    <text evidence="2">Belongs to the ATP12 family.</text>
</comment>
<proteinExistence type="inferred from homology"/>
<dbReference type="InterPro" id="IPR023335">
    <property type="entry name" value="ATP12_ortho_dom_sf"/>
</dbReference>
<dbReference type="PANTHER" id="PTHR21013">
    <property type="entry name" value="ATP SYNTHASE MITOCHONDRIAL F1 COMPLEX ASSEMBLY FACTOR 2/ATP12 PROTEIN, MITOCHONDRIAL PRECURSOR"/>
    <property type="match status" value="1"/>
</dbReference>
<dbReference type="GO" id="GO:0033615">
    <property type="term" value="P:mitochondrial proton-transporting ATP synthase complex assembly"/>
    <property type="evidence" value="ECO:0007669"/>
    <property type="project" value="TreeGrafter"/>
</dbReference>
<dbReference type="OrthoDB" id="5673at2759"/>
<dbReference type="InterPro" id="IPR011419">
    <property type="entry name" value="ATP12_ATP_synth-F1-assembly"/>
</dbReference>
<keyword evidence="5" id="KW-0143">Chaperone</keyword>
<organism evidence="6 7">
    <name type="scientific">Coniophora puteana (strain RWD-64-598)</name>
    <name type="common">Brown rot fungus</name>
    <dbReference type="NCBI Taxonomy" id="741705"/>
    <lineage>
        <taxon>Eukaryota</taxon>
        <taxon>Fungi</taxon>
        <taxon>Dikarya</taxon>
        <taxon>Basidiomycota</taxon>
        <taxon>Agaricomycotina</taxon>
        <taxon>Agaricomycetes</taxon>
        <taxon>Agaricomycetidae</taxon>
        <taxon>Boletales</taxon>
        <taxon>Coniophorineae</taxon>
        <taxon>Coniophoraceae</taxon>
        <taxon>Coniophora</taxon>
    </lineage>
</organism>
<dbReference type="GO" id="GO:0005739">
    <property type="term" value="C:mitochondrion"/>
    <property type="evidence" value="ECO:0007669"/>
    <property type="project" value="UniProtKB-SubCell"/>
</dbReference>
<evidence type="ECO:0000313" key="7">
    <source>
        <dbReference type="Proteomes" id="UP000053558"/>
    </source>
</evidence>
<dbReference type="GeneID" id="19211816"/>
<dbReference type="KEGG" id="cput:CONPUDRAFT_97547"/>
<evidence type="ECO:0000313" key="6">
    <source>
        <dbReference type="EMBL" id="EIW84993.1"/>
    </source>
</evidence>
<evidence type="ECO:0000256" key="5">
    <source>
        <dbReference type="ARBA" id="ARBA00023186"/>
    </source>
</evidence>
<dbReference type="SUPFAM" id="SSF160909">
    <property type="entry name" value="ATP12-like"/>
    <property type="match status" value="1"/>
</dbReference>
<sequence>MLLTARLQYANTLSRALPARLAGTESLRVHLARRFTTAPPTHDGPPVTETNRAETTLKRFWKTVGVKRQQDGFTVTLDSRPIKTPAGNTLLLPTSKQLAASLIAFEWENQETVLKPHALPMTSIASRAIDFMSDKNTCAELRASLLDYLHTDTICFQNDDPPQLVELQTKYWDPLLDWARKTFDIDLQVSSSILFSSQSEETARKLGEILAKMDPWELAVMERATYTTKSFIISLALIKGHLTAEQAALASQVEVASQIQRWGEVEDSHDVDFHDVRRQLGSAACLL</sequence>
<comment type="subcellular location">
    <subcellularLocation>
        <location evidence="1">Mitochondrion</location>
    </subcellularLocation>
</comment>
<evidence type="ECO:0000256" key="3">
    <source>
        <dbReference type="ARBA" id="ARBA00022946"/>
    </source>
</evidence>
<reference evidence="7" key="1">
    <citation type="journal article" date="2012" name="Science">
        <title>The Paleozoic origin of enzymatic lignin decomposition reconstructed from 31 fungal genomes.</title>
        <authorList>
            <person name="Floudas D."/>
            <person name="Binder M."/>
            <person name="Riley R."/>
            <person name="Barry K."/>
            <person name="Blanchette R.A."/>
            <person name="Henrissat B."/>
            <person name="Martinez A.T."/>
            <person name="Otillar R."/>
            <person name="Spatafora J.W."/>
            <person name="Yadav J.S."/>
            <person name="Aerts A."/>
            <person name="Benoit I."/>
            <person name="Boyd A."/>
            <person name="Carlson A."/>
            <person name="Copeland A."/>
            <person name="Coutinho P.M."/>
            <person name="de Vries R.P."/>
            <person name="Ferreira P."/>
            <person name="Findley K."/>
            <person name="Foster B."/>
            <person name="Gaskell J."/>
            <person name="Glotzer D."/>
            <person name="Gorecki P."/>
            <person name="Heitman J."/>
            <person name="Hesse C."/>
            <person name="Hori C."/>
            <person name="Igarashi K."/>
            <person name="Jurgens J.A."/>
            <person name="Kallen N."/>
            <person name="Kersten P."/>
            <person name="Kohler A."/>
            <person name="Kuees U."/>
            <person name="Kumar T.K.A."/>
            <person name="Kuo A."/>
            <person name="LaButti K."/>
            <person name="Larrondo L.F."/>
            <person name="Lindquist E."/>
            <person name="Ling A."/>
            <person name="Lombard V."/>
            <person name="Lucas S."/>
            <person name="Lundell T."/>
            <person name="Martin R."/>
            <person name="McLaughlin D.J."/>
            <person name="Morgenstern I."/>
            <person name="Morin E."/>
            <person name="Murat C."/>
            <person name="Nagy L.G."/>
            <person name="Nolan M."/>
            <person name="Ohm R.A."/>
            <person name="Patyshakuliyeva A."/>
            <person name="Rokas A."/>
            <person name="Ruiz-Duenas F.J."/>
            <person name="Sabat G."/>
            <person name="Salamov A."/>
            <person name="Samejima M."/>
            <person name="Schmutz J."/>
            <person name="Slot J.C."/>
            <person name="St John F."/>
            <person name="Stenlid J."/>
            <person name="Sun H."/>
            <person name="Sun S."/>
            <person name="Syed K."/>
            <person name="Tsang A."/>
            <person name="Wiebenga A."/>
            <person name="Young D."/>
            <person name="Pisabarro A."/>
            <person name="Eastwood D.C."/>
            <person name="Martin F."/>
            <person name="Cullen D."/>
            <person name="Grigoriev I.V."/>
            <person name="Hibbett D.S."/>
        </authorList>
    </citation>
    <scope>NUCLEOTIDE SEQUENCE [LARGE SCALE GENOMIC DNA]</scope>
    <source>
        <strain evidence="7">RWD-64-598 SS2</strain>
    </source>
</reference>
<dbReference type="Proteomes" id="UP000053558">
    <property type="component" value="Unassembled WGS sequence"/>
</dbReference>
<dbReference type="OMA" id="WDPVLHW"/>
<comment type="caution">
    <text evidence="6">The sequence shown here is derived from an EMBL/GenBank/DDBJ whole genome shotgun (WGS) entry which is preliminary data.</text>
</comment>
<dbReference type="AlphaFoldDB" id="A0A5M3N0P8"/>